<accession>A0ABY1MZV6</accession>
<keyword evidence="3" id="KW-1185">Reference proteome</keyword>
<organism evidence="2 3">
    <name type="scientific">Dietzia kunjamensis subsp. schimae</name>
    <dbReference type="NCBI Taxonomy" id="498198"/>
    <lineage>
        <taxon>Bacteria</taxon>
        <taxon>Bacillati</taxon>
        <taxon>Actinomycetota</taxon>
        <taxon>Actinomycetes</taxon>
        <taxon>Mycobacteriales</taxon>
        <taxon>Dietziaceae</taxon>
        <taxon>Dietzia</taxon>
    </lineage>
</organism>
<gene>
    <name evidence="2" type="ORF">SAMN06265174_102632</name>
</gene>
<evidence type="ECO:0000259" key="1">
    <source>
        <dbReference type="Pfam" id="PF09851"/>
    </source>
</evidence>
<dbReference type="RefSeq" id="WP_167507192.1">
    <property type="nucleotide sequence ID" value="NZ_BAAAQH010000005.1"/>
</dbReference>
<proteinExistence type="predicted"/>
<dbReference type="InterPro" id="IPR018649">
    <property type="entry name" value="SHOCT"/>
</dbReference>
<dbReference type="EMBL" id="FXTG01000002">
    <property type="protein sequence ID" value="SMO61477.1"/>
    <property type="molecule type" value="Genomic_DNA"/>
</dbReference>
<protein>
    <submittedName>
        <fullName evidence="2">Short C-terminal domain-containing protein</fullName>
    </submittedName>
</protein>
<reference evidence="2 3" key="1">
    <citation type="submission" date="2017-05" db="EMBL/GenBank/DDBJ databases">
        <authorList>
            <person name="Varghese N."/>
            <person name="Submissions S."/>
        </authorList>
    </citation>
    <scope>NUCLEOTIDE SEQUENCE [LARGE SCALE GENOMIC DNA]</scope>
    <source>
        <strain evidence="2 3">DSM 45139</strain>
    </source>
</reference>
<comment type="caution">
    <text evidence="2">The sequence shown here is derived from an EMBL/GenBank/DDBJ whole genome shotgun (WGS) entry which is preliminary data.</text>
</comment>
<name>A0ABY1MZV6_9ACTN</name>
<dbReference type="Pfam" id="PF09851">
    <property type="entry name" value="SHOCT"/>
    <property type="match status" value="1"/>
</dbReference>
<evidence type="ECO:0000313" key="2">
    <source>
        <dbReference type="EMBL" id="SMO61477.1"/>
    </source>
</evidence>
<evidence type="ECO:0000313" key="3">
    <source>
        <dbReference type="Proteomes" id="UP000315460"/>
    </source>
</evidence>
<feature type="domain" description="SHOCT" evidence="1">
    <location>
        <begin position="139"/>
        <end position="166"/>
    </location>
</feature>
<dbReference type="Proteomes" id="UP000315460">
    <property type="component" value="Unassembled WGS sequence"/>
</dbReference>
<sequence length="167" mass="17745">MGWFAAENELARGAVSSSKMMRIFQDGTFSLSSTSMFGADSARERLLGFTSDIDSMRRKSVTGRGAAFLMTGGYSIFASNNRGVVYVTVTGEESGVRTFTTRNPSGLQLSGIRTLSAAAETLLGAAGSEKQMGAVSEVTQLQQLAQLYETGALSESEFQAAKKRLLG</sequence>